<proteinExistence type="predicted"/>
<dbReference type="SUPFAM" id="SSF55729">
    <property type="entry name" value="Acyl-CoA N-acyltransferases (Nat)"/>
    <property type="match status" value="1"/>
</dbReference>
<keyword evidence="3" id="KW-1185">Reference proteome</keyword>
<dbReference type="Gene3D" id="3.40.630.30">
    <property type="match status" value="1"/>
</dbReference>
<dbReference type="InterPro" id="IPR000182">
    <property type="entry name" value="GNAT_dom"/>
</dbReference>
<dbReference type="InterPro" id="IPR016181">
    <property type="entry name" value="Acyl_CoA_acyltransferase"/>
</dbReference>
<organism evidence="2 3">
    <name type="scientific">Actinorhabdospora filicis</name>
    <dbReference type="NCBI Taxonomy" id="1785913"/>
    <lineage>
        <taxon>Bacteria</taxon>
        <taxon>Bacillati</taxon>
        <taxon>Actinomycetota</taxon>
        <taxon>Actinomycetes</taxon>
        <taxon>Micromonosporales</taxon>
        <taxon>Micromonosporaceae</taxon>
        <taxon>Actinorhabdospora</taxon>
    </lineage>
</organism>
<accession>A0A9W6SR07</accession>
<evidence type="ECO:0000259" key="1">
    <source>
        <dbReference type="PROSITE" id="PS51186"/>
    </source>
</evidence>
<evidence type="ECO:0000313" key="2">
    <source>
        <dbReference type="EMBL" id="GLZ80282.1"/>
    </source>
</evidence>
<dbReference type="EMBL" id="BSTX01000004">
    <property type="protein sequence ID" value="GLZ80282.1"/>
    <property type="molecule type" value="Genomic_DNA"/>
</dbReference>
<name>A0A9W6SR07_9ACTN</name>
<evidence type="ECO:0000313" key="3">
    <source>
        <dbReference type="Proteomes" id="UP001165079"/>
    </source>
</evidence>
<dbReference type="AlphaFoldDB" id="A0A9W6SR07"/>
<dbReference type="PROSITE" id="PS51186">
    <property type="entry name" value="GNAT"/>
    <property type="match status" value="1"/>
</dbReference>
<reference evidence="2" key="1">
    <citation type="submission" date="2023-03" db="EMBL/GenBank/DDBJ databases">
        <title>Actinorhabdospora filicis NBRC 111898.</title>
        <authorList>
            <person name="Ichikawa N."/>
            <person name="Sato H."/>
            <person name="Tonouchi N."/>
        </authorList>
    </citation>
    <scope>NUCLEOTIDE SEQUENCE</scope>
    <source>
        <strain evidence="2">NBRC 111898</strain>
    </source>
</reference>
<sequence length="274" mass="29816">MTPMDRTPEDLDDTPAAAAFLDAYQEQIRARVLSDNASTLDQDGPLVRRTPLTGRGFLTYRDLDGLTGDDLDALIARQVAHFGGRGLSVEWKTHGHDEPADLTDRLAAAGFVPEDPETVIIGEIAGLARTPVPPDGVRIREVREHADFLKIQRLQEAVWGGDFSWVPDAMAHEVSDAGDPAVVVVAEAEDGTVVCASWLRFHEGTEFASFWGGSTLSEWRGKGIYKALVAYRANLAVARGYKYVQVDASDDSKPILRRLGLLAVASTTPYVWGA</sequence>
<dbReference type="GO" id="GO:0016747">
    <property type="term" value="F:acyltransferase activity, transferring groups other than amino-acyl groups"/>
    <property type="evidence" value="ECO:0007669"/>
    <property type="project" value="InterPro"/>
</dbReference>
<comment type="caution">
    <text evidence="2">The sequence shown here is derived from an EMBL/GenBank/DDBJ whole genome shotgun (WGS) entry which is preliminary data.</text>
</comment>
<dbReference type="CDD" id="cd04301">
    <property type="entry name" value="NAT_SF"/>
    <property type="match status" value="1"/>
</dbReference>
<protein>
    <submittedName>
        <fullName evidence="2">N-acetyltransferase</fullName>
    </submittedName>
</protein>
<dbReference type="Proteomes" id="UP001165079">
    <property type="component" value="Unassembled WGS sequence"/>
</dbReference>
<feature type="domain" description="N-acetyltransferase" evidence="1">
    <location>
        <begin position="137"/>
        <end position="274"/>
    </location>
</feature>
<gene>
    <name evidence="2" type="ORF">Afil01_50890</name>
</gene>